<evidence type="ECO:0000256" key="1">
    <source>
        <dbReference type="SAM" id="MobiDB-lite"/>
    </source>
</evidence>
<feature type="non-terminal residue" evidence="2">
    <location>
        <position position="410"/>
    </location>
</feature>
<reference evidence="2" key="2">
    <citation type="submission" date="2021-08" db="EMBL/GenBank/DDBJ databases">
        <authorList>
            <person name="Gostincar C."/>
            <person name="Sun X."/>
            <person name="Song Z."/>
            <person name="Gunde-Cimerman N."/>
        </authorList>
    </citation>
    <scope>NUCLEOTIDE SEQUENCE</scope>
    <source>
        <strain evidence="2">EXF-8016</strain>
    </source>
</reference>
<feature type="compositionally biased region" description="Polar residues" evidence="1">
    <location>
        <begin position="183"/>
        <end position="194"/>
    </location>
</feature>
<dbReference type="AlphaFoldDB" id="A0A9P8G9G2"/>
<comment type="caution">
    <text evidence="2">The sequence shown here is derived from an EMBL/GenBank/DDBJ whole genome shotgun (WGS) entry which is preliminary data.</text>
</comment>
<proteinExistence type="predicted"/>
<organism evidence="2 3">
    <name type="scientific">Aureobasidium melanogenum</name>
    <name type="common">Aureobasidium pullulans var. melanogenum</name>
    <dbReference type="NCBI Taxonomy" id="46634"/>
    <lineage>
        <taxon>Eukaryota</taxon>
        <taxon>Fungi</taxon>
        <taxon>Dikarya</taxon>
        <taxon>Ascomycota</taxon>
        <taxon>Pezizomycotina</taxon>
        <taxon>Dothideomycetes</taxon>
        <taxon>Dothideomycetidae</taxon>
        <taxon>Dothideales</taxon>
        <taxon>Saccotheciaceae</taxon>
        <taxon>Aureobasidium</taxon>
    </lineage>
</organism>
<feature type="region of interest" description="Disordered" evidence="1">
    <location>
        <begin position="180"/>
        <end position="209"/>
    </location>
</feature>
<feature type="compositionally biased region" description="Basic and acidic residues" evidence="1">
    <location>
        <begin position="322"/>
        <end position="353"/>
    </location>
</feature>
<gene>
    <name evidence="2" type="ORF">KCV03_g9089</name>
</gene>
<dbReference type="Proteomes" id="UP000767238">
    <property type="component" value="Unassembled WGS sequence"/>
</dbReference>
<accession>A0A9P8G9G2</accession>
<sequence>MTATIEPTPTTTAITNGDHTVTVVTQIGLPFAVSCLAAICLDHAVARNTKNFLYLYTMKFQSITTAAFNGDYHDTGPDFFPHSVLPSDREVNRLRAMVHQLNMEFFHTMREDGQKRKIVGQEHEAPGHSSVALPANFSSESLSDAASGVNAVESSEETRPCFLRHSLEMPSSSDFIRLERTPSTRSMNDGFSVTESDRESVTPSDRPEQNDSIDYWFGKRYLEINIAQKLLQSSAAQESFASFNVRLDAQMRDFPYAECCLAWQDHGIAREVSVSQEPAFSDVLKALTAIGTTLRTGSDSKKKIMLDTIRARCNPPELGPEEDLRNHDPMQERARRSQVDHSEATRQDGHAAAEDQDISRYSIALKEFGDQVDRLPRYTIRSDRQRCDKTKKLAQHEAAKKACAILRINP</sequence>
<evidence type="ECO:0000313" key="3">
    <source>
        <dbReference type="Proteomes" id="UP000767238"/>
    </source>
</evidence>
<evidence type="ECO:0008006" key="4">
    <source>
        <dbReference type="Google" id="ProtNLM"/>
    </source>
</evidence>
<feature type="compositionally biased region" description="Basic and acidic residues" evidence="1">
    <location>
        <begin position="195"/>
        <end position="209"/>
    </location>
</feature>
<dbReference type="OrthoDB" id="415706at2759"/>
<name>A0A9P8G9G2_AURME</name>
<evidence type="ECO:0000313" key="2">
    <source>
        <dbReference type="EMBL" id="KAH0213007.1"/>
    </source>
</evidence>
<protein>
    <recommendedName>
        <fullName evidence="4">DRBM domain-containing protein</fullName>
    </recommendedName>
</protein>
<reference evidence="2" key="1">
    <citation type="journal article" date="2021" name="J Fungi (Basel)">
        <title>Virulence traits and population genomics of the black yeast Aureobasidium melanogenum.</title>
        <authorList>
            <person name="Cernosa A."/>
            <person name="Sun X."/>
            <person name="Gostincar C."/>
            <person name="Fang C."/>
            <person name="Gunde-Cimerman N."/>
            <person name="Song Z."/>
        </authorList>
    </citation>
    <scope>NUCLEOTIDE SEQUENCE</scope>
    <source>
        <strain evidence="2">EXF-8016</strain>
    </source>
</reference>
<feature type="region of interest" description="Disordered" evidence="1">
    <location>
        <begin position="313"/>
        <end position="355"/>
    </location>
</feature>
<dbReference type="EMBL" id="JAHFYH010000103">
    <property type="protein sequence ID" value="KAH0213007.1"/>
    <property type="molecule type" value="Genomic_DNA"/>
</dbReference>